<gene>
    <name evidence="4" type="ORF">PYCCODRAFT_1465490</name>
</gene>
<feature type="region of interest" description="Disordered" evidence="2">
    <location>
        <begin position="450"/>
        <end position="484"/>
    </location>
</feature>
<dbReference type="InterPro" id="IPR050452">
    <property type="entry name" value="Metacaspase"/>
</dbReference>
<reference evidence="4 5" key="1">
    <citation type="journal article" date="2015" name="Biotechnol. Biofuels">
        <title>Enhanced degradation of softwood versus hardwood by the white-rot fungus Pycnoporus coccineus.</title>
        <authorList>
            <person name="Couturier M."/>
            <person name="Navarro D."/>
            <person name="Chevret D."/>
            <person name="Henrissat B."/>
            <person name="Piumi F."/>
            <person name="Ruiz-Duenas F.J."/>
            <person name="Martinez A.T."/>
            <person name="Grigoriev I.V."/>
            <person name="Riley R."/>
            <person name="Lipzen A."/>
            <person name="Berrin J.G."/>
            <person name="Master E.R."/>
            <person name="Rosso M.N."/>
        </authorList>
    </citation>
    <scope>NUCLEOTIDE SEQUENCE [LARGE SCALE GENOMIC DNA]</scope>
    <source>
        <strain evidence="4 5">BRFM310</strain>
    </source>
</reference>
<feature type="region of interest" description="Disordered" evidence="2">
    <location>
        <begin position="247"/>
        <end position="272"/>
    </location>
</feature>
<accession>A0A1Y2IWQ9</accession>
<dbReference type="GO" id="GO:0005737">
    <property type="term" value="C:cytoplasm"/>
    <property type="evidence" value="ECO:0007669"/>
    <property type="project" value="TreeGrafter"/>
</dbReference>
<dbReference type="PANTHER" id="PTHR48104">
    <property type="entry name" value="METACASPASE-4"/>
    <property type="match status" value="1"/>
</dbReference>
<dbReference type="InterPro" id="IPR011600">
    <property type="entry name" value="Pept_C14_caspase"/>
</dbReference>
<dbReference type="OrthoDB" id="3223806at2759"/>
<evidence type="ECO:0000256" key="2">
    <source>
        <dbReference type="SAM" id="MobiDB-lite"/>
    </source>
</evidence>
<evidence type="ECO:0000313" key="5">
    <source>
        <dbReference type="Proteomes" id="UP000193067"/>
    </source>
</evidence>
<dbReference type="Gene3D" id="3.40.50.12660">
    <property type="match status" value="1"/>
</dbReference>
<evidence type="ECO:0000259" key="3">
    <source>
        <dbReference type="Pfam" id="PF00656"/>
    </source>
</evidence>
<feature type="domain" description="Peptidase C14 caspase" evidence="3">
    <location>
        <begin position="20"/>
        <end position="429"/>
    </location>
</feature>
<feature type="compositionally biased region" description="Low complexity" evidence="2">
    <location>
        <begin position="248"/>
        <end position="271"/>
    </location>
</feature>
<evidence type="ECO:0000313" key="4">
    <source>
        <dbReference type="EMBL" id="OSD05044.1"/>
    </source>
</evidence>
<comment type="similarity">
    <text evidence="1">Belongs to the peptidase C14B family.</text>
</comment>
<name>A0A1Y2IWQ9_TRAC3</name>
<dbReference type="Proteomes" id="UP000193067">
    <property type="component" value="Unassembled WGS sequence"/>
</dbReference>
<dbReference type="GO" id="GO:0006508">
    <property type="term" value="P:proteolysis"/>
    <property type="evidence" value="ECO:0007669"/>
    <property type="project" value="InterPro"/>
</dbReference>
<organism evidence="4 5">
    <name type="scientific">Trametes coccinea (strain BRFM310)</name>
    <name type="common">Pycnoporus coccineus</name>
    <dbReference type="NCBI Taxonomy" id="1353009"/>
    <lineage>
        <taxon>Eukaryota</taxon>
        <taxon>Fungi</taxon>
        <taxon>Dikarya</taxon>
        <taxon>Basidiomycota</taxon>
        <taxon>Agaricomycotina</taxon>
        <taxon>Agaricomycetes</taxon>
        <taxon>Polyporales</taxon>
        <taxon>Polyporaceae</taxon>
        <taxon>Trametes</taxon>
    </lineage>
</organism>
<dbReference type="EMBL" id="KZ084094">
    <property type="protein sequence ID" value="OSD05044.1"/>
    <property type="molecule type" value="Genomic_DNA"/>
</dbReference>
<dbReference type="AlphaFoldDB" id="A0A1Y2IWQ9"/>
<keyword evidence="5" id="KW-1185">Reference proteome</keyword>
<dbReference type="Pfam" id="PF00656">
    <property type="entry name" value="Peptidase_C14"/>
    <property type="match status" value="1"/>
</dbReference>
<dbReference type="GO" id="GO:0004197">
    <property type="term" value="F:cysteine-type endopeptidase activity"/>
    <property type="evidence" value="ECO:0007669"/>
    <property type="project" value="InterPro"/>
</dbReference>
<protein>
    <recommendedName>
        <fullName evidence="3">Peptidase C14 caspase domain-containing protein</fullName>
    </recommendedName>
</protein>
<sequence>MVKIGPRRRISTGQASGPVKKALLIAINYDNAPQDSGYGELLRPRQDAKEFAELLISKYEYARGNVLLMLDEEGGDPRFAPTRDNILREIRRLVYGARSGDHFLFYYAGHSGQVESPSTEEDDGMDECMVFTTVTFATNSYTSLFADIVPVDHWGYPSALLKKRMILDNKLRKLLVDTLPIGANLTAIFDSCHSGTLLDLDHYLCHSVYYPWVSPGFRYEKTMWRRVRRRNDQRMTQAEVKVIKKNLSRSARASRQNSTASQSSRQASTASVRIYQRKRVSQDEVLVFNTSVGIVDSENGKTREFSIVNQPRRAVKRRRNTTLSMLLEACGSEGSLDKISQRSDTMEDLDLRMCSSPTDMMTCNGFCEPKPDLANVKPNVISLSACRDEQETWESKRHSFTQVLIGQLKRNAHPPLKQLVESLTFNMNKNCRKLHHWSRQEWENLKKIAASTPPESQSERDAPEALTEEPASEQGAQQAADARILELENFSEPQLGSLRTLTLQETFDP</sequence>
<evidence type="ECO:0000256" key="1">
    <source>
        <dbReference type="ARBA" id="ARBA00009005"/>
    </source>
</evidence>
<dbReference type="PANTHER" id="PTHR48104:SF30">
    <property type="entry name" value="METACASPASE-1"/>
    <property type="match status" value="1"/>
</dbReference>
<proteinExistence type="inferred from homology"/>